<dbReference type="Pfam" id="PF09148">
    <property type="entry name" value="DUF1934"/>
    <property type="match status" value="1"/>
</dbReference>
<gene>
    <name evidence="1" type="primary">ywiB</name>
    <name evidence="1" type="ORF">CLTHE_07760</name>
</gene>
<dbReference type="RefSeq" id="WP_002598687.1">
    <property type="nucleotide sequence ID" value="NZ_LTAY01000026.1"/>
</dbReference>
<dbReference type="Gene3D" id="2.40.128.20">
    <property type="match status" value="1"/>
</dbReference>
<evidence type="ECO:0000313" key="2">
    <source>
        <dbReference type="Proteomes" id="UP000191448"/>
    </source>
</evidence>
<evidence type="ECO:0000313" key="1">
    <source>
        <dbReference type="EMBL" id="OPX49029.1"/>
    </source>
</evidence>
<organism evidence="1 2">
    <name type="scientific">Clostridium thermobutyricum DSM 4928</name>
    <dbReference type="NCBI Taxonomy" id="1121339"/>
    <lineage>
        <taxon>Bacteria</taxon>
        <taxon>Bacillati</taxon>
        <taxon>Bacillota</taxon>
        <taxon>Clostridia</taxon>
        <taxon>Eubacteriales</taxon>
        <taxon>Clostridiaceae</taxon>
        <taxon>Clostridium</taxon>
    </lineage>
</organism>
<sequence length="138" mass="15566">MEKDAVIKILSNATMENNELIEVLSPGKFIITEDEFVAKYKETEISGMAGTNTTLRVNKDYVVLEREGSTSTKMDFRKGESTVSLYNTPYGMLELTINTHKLNIDVTENGGKVFIEYDMKVLDQAPFKTQISLDIQTK</sequence>
<comment type="caution">
    <text evidence="1">The sequence shown here is derived from an EMBL/GenBank/DDBJ whole genome shotgun (WGS) entry which is preliminary data.</text>
</comment>
<dbReference type="InterPro" id="IPR012674">
    <property type="entry name" value="Calycin"/>
</dbReference>
<dbReference type="AlphaFoldDB" id="A0A1V4SXZ9"/>
<dbReference type="OrthoDB" id="1680906at2"/>
<dbReference type="EMBL" id="LTAY01000026">
    <property type="protein sequence ID" value="OPX49029.1"/>
    <property type="molecule type" value="Genomic_DNA"/>
</dbReference>
<dbReference type="InterPro" id="IPR015231">
    <property type="entry name" value="DUF1934"/>
</dbReference>
<accession>A0A1V4SXZ9</accession>
<proteinExistence type="predicted"/>
<dbReference type="SUPFAM" id="SSF50814">
    <property type="entry name" value="Lipocalins"/>
    <property type="match status" value="1"/>
</dbReference>
<protein>
    <submittedName>
        <fullName evidence="1">Putative beta-barrel protein YwiB</fullName>
    </submittedName>
</protein>
<dbReference type="Proteomes" id="UP000191448">
    <property type="component" value="Unassembled WGS sequence"/>
</dbReference>
<reference evidence="1 2" key="1">
    <citation type="submission" date="2016-02" db="EMBL/GenBank/DDBJ databases">
        <title>Genome sequence of Clostridium thermobutyricum DSM 4928.</title>
        <authorList>
            <person name="Poehlein A."/>
            <person name="Daniel R."/>
        </authorList>
    </citation>
    <scope>NUCLEOTIDE SEQUENCE [LARGE SCALE GENOMIC DNA]</scope>
    <source>
        <strain evidence="1 2">DSM 4928</strain>
    </source>
</reference>
<name>A0A1V4SXZ9_9CLOT</name>